<protein>
    <submittedName>
        <fullName evidence="2">Uncharacterized protein</fullName>
    </submittedName>
</protein>
<feature type="coiled-coil region" evidence="1">
    <location>
        <begin position="19"/>
        <end position="46"/>
    </location>
</feature>
<keyword evidence="1" id="KW-0175">Coiled coil</keyword>
<evidence type="ECO:0000313" key="2">
    <source>
        <dbReference type="EMBL" id="GEP55317.1"/>
    </source>
</evidence>
<evidence type="ECO:0000256" key="1">
    <source>
        <dbReference type="SAM" id="Coils"/>
    </source>
</evidence>
<gene>
    <name evidence="2" type="ORF">RSO01_24830</name>
</gene>
<reference evidence="2 3" key="1">
    <citation type="submission" date="2019-07" db="EMBL/GenBank/DDBJ databases">
        <title>Whole genome shotgun sequence of Reyranella soli NBRC 108950.</title>
        <authorList>
            <person name="Hosoyama A."/>
            <person name="Uohara A."/>
            <person name="Ohji S."/>
            <person name="Ichikawa N."/>
        </authorList>
    </citation>
    <scope>NUCLEOTIDE SEQUENCE [LARGE SCALE GENOMIC DNA]</scope>
    <source>
        <strain evidence="2 3">NBRC 108950</strain>
    </source>
</reference>
<evidence type="ECO:0000313" key="3">
    <source>
        <dbReference type="Proteomes" id="UP000321058"/>
    </source>
</evidence>
<dbReference type="Proteomes" id="UP000321058">
    <property type="component" value="Unassembled WGS sequence"/>
</dbReference>
<sequence>MDVRRKREQAAEARRLAQLITLKTDRDALLAQAADLEARADQIERQLKT</sequence>
<dbReference type="EMBL" id="BKAJ01000037">
    <property type="protein sequence ID" value="GEP55317.1"/>
    <property type="molecule type" value="Genomic_DNA"/>
</dbReference>
<organism evidence="2 3">
    <name type="scientific">Reyranella soli</name>
    <dbReference type="NCBI Taxonomy" id="1230389"/>
    <lineage>
        <taxon>Bacteria</taxon>
        <taxon>Pseudomonadati</taxon>
        <taxon>Pseudomonadota</taxon>
        <taxon>Alphaproteobacteria</taxon>
        <taxon>Hyphomicrobiales</taxon>
        <taxon>Reyranellaceae</taxon>
        <taxon>Reyranella</taxon>
    </lineage>
</organism>
<comment type="caution">
    <text evidence="2">The sequence shown here is derived from an EMBL/GenBank/DDBJ whole genome shotgun (WGS) entry which is preliminary data.</text>
</comment>
<proteinExistence type="predicted"/>
<dbReference type="AlphaFoldDB" id="A0A512N8M1"/>
<accession>A0A512N8M1</accession>
<keyword evidence="3" id="KW-1185">Reference proteome</keyword>
<name>A0A512N8M1_9HYPH</name>